<dbReference type="GO" id="GO:0005634">
    <property type="term" value="C:nucleus"/>
    <property type="evidence" value="ECO:0007669"/>
    <property type="project" value="UniProtKB-SubCell"/>
</dbReference>
<keyword evidence="7" id="KW-0805">Transcription regulation</keyword>
<organism evidence="13 14">
    <name type="scientific">Leptidea sinapis</name>
    <dbReference type="NCBI Taxonomy" id="189913"/>
    <lineage>
        <taxon>Eukaryota</taxon>
        <taxon>Metazoa</taxon>
        <taxon>Ecdysozoa</taxon>
        <taxon>Arthropoda</taxon>
        <taxon>Hexapoda</taxon>
        <taxon>Insecta</taxon>
        <taxon>Pterygota</taxon>
        <taxon>Neoptera</taxon>
        <taxon>Endopterygota</taxon>
        <taxon>Lepidoptera</taxon>
        <taxon>Glossata</taxon>
        <taxon>Ditrysia</taxon>
        <taxon>Papilionoidea</taxon>
        <taxon>Pieridae</taxon>
        <taxon>Dismorphiinae</taxon>
        <taxon>Leptidea</taxon>
    </lineage>
</organism>
<evidence type="ECO:0000256" key="5">
    <source>
        <dbReference type="ARBA" id="ARBA00022771"/>
    </source>
</evidence>
<feature type="domain" description="C2H2-type" evidence="12">
    <location>
        <begin position="320"/>
        <end position="347"/>
    </location>
</feature>
<proteinExistence type="predicted"/>
<evidence type="ECO:0000256" key="2">
    <source>
        <dbReference type="ARBA" id="ARBA00004123"/>
    </source>
</evidence>
<dbReference type="PROSITE" id="PS00028">
    <property type="entry name" value="ZINC_FINGER_C2H2_1"/>
    <property type="match status" value="6"/>
</dbReference>
<evidence type="ECO:0000256" key="9">
    <source>
        <dbReference type="ARBA" id="ARBA00023163"/>
    </source>
</evidence>
<evidence type="ECO:0000256" key="4">
    <source>
        <dbReference type="ARBA" id="ARBA00022737"/>
    </source>
</evidence>
<evidence type="ECO:0000256" key="1">
    <source>
        <dbReference type="ARBA" id="ARBA00003767"/>
    </source>
</evidence>
<dbReference type="InterPro" id="IPR013087">
    <property type="entry name" value="Znf_C2H2_type"/>
</dbReference>
<keyword evidence="9" id="KW-0804">Transcription</keyword>
<gene>
    <name evidence="13" type="ORF">LSINAPIS_LOCUS11900</name>
</gene>
<dbReference type="GO" id="GO:0000981">
    <property type="term" value="F:DNA-binding transcription factor activity, RNA polymerase II-specific"/>
    <property type="evidence" value="ECO:0007669"/>
    <property type="project" value="TreeGrafter"/>
</dbReference>
<evidence type="ECO:0000256" key="6">
    <source>
        <dbReference type="ARBA" id="ARBA00022833"/>
    </source>
</evidence>
<dbReference type="Pfam" id="PF00096">
    <property type="entry name" value="zf-C2H2"/>
    <property type="match status" value="6"/>
</dbReference>
<evidence type="ECO:0000313" key="14">
    <source>
        <dbReference type="Proteomes" id="UP000324832"/>
    </source>
</evidence>
<reference evidence="13 14" key="1">
    <citation type="submission" date="2017-07" db="EMBL/GenBank/DDBJ databases">
        <authorList>
            <person name="Talla V."/>
            <person name="Backstrom N."/>
        </authorList>
    </citation>
    <scope>NUCLEOTIDE SEQUENCE [LARGE SCALE GENOMIC DNA]</scope>
</reference>
<dbReference type="PROSITE" id="PS50157">
    <property type="entry name" value="ZINC_FINGER_C2H2_2"/>
    <property type="match status" value="6"/>
</dbReference>
<keyword evidence="3" id="KW-0479">Metal-binding</keyword>
<feature type="domain" description="C2H2-type" evidence="12">
    <location>
        <begin position="292"/>
        <end position="319"/>
    </location>
</feature>
<evidence type="ECO:0000256" key="8">
    <source>
        <dbReference type="ARBA" id="ARBA00023125"/>
    </source>
</evidence>
<feature type="domain" description="C2H2-type" evidence="12">
    <location>
        <begin position="122"/>
        <end position="149"/>
    </location>
</feature>
<feature type="domain" description="C2H2-type" evidence="12">
    <location>
        <begin position="94"/>
        <end position="121"/>
    </location>
</feature>
<protein>
    <recommendedName>
        <fullName evidence="12">C2H2-type domain-containing protein</fullName>
    </recommendedName>
</protein>
<dbReference type="FunFam" id="3.30.160.60:FF:000478">
    <property type="entry name" value="Zinc finger protein 133"/>
    <property type="match status" value="2"/>
</dbReference>
<keyword evidence="5 11" id="KW-0863">Zinc-finger</keyword>
<name>A0A5E4QUT6_9NEOP</name>
<sequence length="370" mass="43526">MDKFNEEIEEQELPGCDKLFQPEKMKQSLDQSFIVNDYRNSKTHNRKHTDENLYRHSRIHTGEKAHSCKVCGKRFNRSDKLNEHIRIHTLEKPYSCTICSWRFITSSGLKRHSKTHTGEKPSSCNICNKSFSNSTNMKIHKRMHNHRSDNCVHNIKMEHDQFRLQLDDKSEECDIKQETKERFNLLEFDNDLVSQSSNDNMPNGQIIKQEHKDEIYMDDDLSEYSQDCQLGRTVQEQRTNDVSSFVYPSGLKVHNKIHNDEKKYSCSVCGKSFNRSDCLKSHQRVHIDEKPYSCNVCSKVFRKSYALKLHMRIHTGEKLFTCNICLKSYHQKGSLKKHIRTHYGEKLHSCKICGKKYLSSDKKKKIITIK</sequence>
<dbReference type="EMBL" id="FZQP02005388">
    <property type="protein sequence ID" value="VVD01491.1"/>
    <property type="molecule type" value="Genomic_DNA"/>
</dbReference>
<keyword evidence="14" id="KW-1185">Reference proteome</keyword>
<dbReference type="InterPro" id="IPR036236">
    <property type="entry name" value="Znf_C2H2_sf"/>
</dbReference>
<comment type="function">
    <text evidence="1">May be involved in transcriptional regulation.</text>
</comment>
<feature type="domain" description="C2H2-type" evidence="12">
    <location>
        <begin position="66"/>
        <end position="93"/>
    </location>
</feature>
<dbReference type="PANTHER" id="PTHR24394:SF48">
    <property type="entry name" value="ZINC FINGER PROTEIN 771"/>
    <property type="match status" value="1"/>
</dbReference>
<evidence type="ECO:0000256" key="7">
    <source>
        <dbReference type="ARBA" id="ARBA00023015"/>
    </source>
</evidence>
<evidence type="ECO:0000313" key="13">
    <source>
        <dbReference type="EMBL" id="VVD01491.1"/>
    </source>
</evidence>
<evidence type="ECO:0000256" key="3">
    <source>
        <dbReference type="ARBA" id="ARBA00022723"/>
    </source>
</evidence>
<keyword evidence="10" id="KW-0539">Nucleus</keyword>
<dbReference type="FunFam" id="3.30.160.60:FF:000097">
    <property type="entry name" value="Zinc finger protein"/>
    <property type="match status" value="2"/>
</dbReference>
<dbReference type="SMART" id="SM00355">
    <property type="entry name" value="ZnF_C2H2"/>
    <property type="match status" value="6"/>
</dbReference>
<dbReference type="FunFam" id="3.30.160.60:FF:001177">
    <property type="entry name" value="Zinc finger protein 33A"/>
    <property type="match status" value="1"/>
</dbReference>
<dbReference type="SUPFAM" id="SSF57667">
    <property type="entry name" value="beta-beta-alpha zinc fingers"/>
    <property type="match status" value="4"/>
</dbReference>
<evidence type="ECO:0000256" key="10">
    <source>
        <dbReference type="ARBA" id="ARBA00023242"/>
    </source>
</evidence>
<keyword evidence="4" id="KW-0677">Repeat</keyword>
<comment type="subcellular location">
    <subcellularLocation>
        <location evidence="2">Nucleus</location>
    </subcellularLocation>
</comment>
<dbReference type="Gene3D" id="3.30.160.60">
    <property type="entry name" value="Classic Zinc Finger"/>
    <property type="match status" value="6"/>
</dbReference>
<dbReference type="AlphaFoldDB" id="A0A5E4QUT6"/>
<feature type="domain" description="C2H2-type" evidence="12">
    <location>
        <begin position="264"/>
        <end position="291"/>
    </location>
</feature>
<accession>A0A5E4QUT6</accession>
<dbReference type="Proteomes" id="UP000324832">
    <property type="component" value="Unassembled WGS sequence"/>
</dbReference>
<evidence type="ECO:0000256" key="11">
    <source>
        <dbReference type="PROSITE-ProRule" id="PRU00042"/>
    </source>
</evidence>
<dbReference type="GO" id="GO:0003677">
    <property type="term" value="F:DNA binding"/>
    <property type="evidence" value="ECO:0007669"/>
    <property type="project" value="UniProtKB-KW"/>
</dbReference>
<dbReference type="FunFam" id="3.30.160.60:FF:001289">
    <property type="entry name" value="Zinc finger protein 574"/>
    <property type="match status" value="1"/>
</dbReference>
<dbReference type="GO" id="GO:0008270">
    <property type="term" value="F:zinc ion binding"/>
    <property type="evidence" value="ECO:0007669"/>
    <property type="project" value="UniProtKB-KW"/>
</dbReference>
<keyword evidence="8" id="KW-0238">DNA-binding</keyword>
<evidence type="ECO:0000259" key="12">
    <source>
        <dbReference type="PROSITE" id="PS50157"/>
    </source>
</evidence>
<dbReference type="PANTHER" id="PTHR24394">
    <property type="entry name" value="ZINC FINGER PROTEIN"/>
    <property type="match status" value="1"/>
</dbReference>
<keyword evidence="6" id="KW-0862">Zinc</keyword>